<evidence type="ECO:0000259" key="11">
    <source>
        <dbReference type="Pfam" id="PF00694"/>
    </source>
</evidence>
<dbReference type="RefSeq" id="WP_261617851.1">
    <property type="nucleotide sequence ID" value="NZ_JALIDZ010000011.1"/>
</dbReference>
<dbReference type="GO" id="GO:0003861">
    <property type="term" value="F:3-isopropylmalate dehydratase activity"/>
    <property type="evidence" value="ECO:0007669"/>
    <property type="project" value="UniProtKB-EC"/>
</dbReference>
<comment type="subunit">
    <text evidence="5">Heterodimer of LeuC and LeuD.</text>
</comment>
<evidence type="ECO:0000256" key="4">
    <source>
        <dbReference type="ARBA" id="ARBA00009845"/>
    </source>
</evidence>
<reference evidence="12 13" key="1">
    <citation type="submission" date="2022-04" db="EMBL/GenBank/DDBJ databases">
        <authorList>
            <person name="Ye Y.-Q."/>
            <person name="Du Z.-J."/>
        </authorList>
    </citation>
    <scope>NUCLEOTIDE SEQUENCE [LARGE SCALE GENOMIC DNA]</scope>
    <source>
        <strain evidence="12 13">A6E488</strain>
    </source>
</reference>
<dbReference type="InterPro" id="IPR033940">
    <property type="entry name" value="IPMI_Swivel"/>
</dbReference>
<evidence type="ECO:0000256" key="10">
    <source>
        <dbReference type="ARBA" id="ARBA00023304"/>
    </source>
</evidence>
<evidence type="ECO:0000256" key="5">
    <source>
        <dbReference type="ARBA" id="ARBA00011271"/>
    </source>
</evidence>
<dbReference type="Pfam" id="PF00694">
    <property type="entry name" value="Aconitase_C"/>
    <property type="match status" value="1"/>
</dbReference>
<dbReference type="EMBL" id="JALIDZ010000011">
    <property type="protein sequence ID" value="MCT8974266.1"/>
    <property type="molecule type" value="Genomic_DNA"/>
</dbReference>
<evidence type="ECO:0000256" key="6">
    <source>
        <dbReference type="ARBA" id="ARBA00011998"/>
    </source>
</evidence>
<proteinExistence type="inferred from homology"/>
<keyword evidence="13" id="KW-1185">Reference proteome</keyword>
<comment type="caution">
    <text evidence="12">The sequence shown here is derived from an EMBL/GenBank/DDBJ whole genome shotgun (WGS) entry which is preliminary data.</text>
</comment>
<dbReference type="GO" id="GO:0009098">
    <property type="term" value="P:L-leucine biosynthetic process"/>
    <property type="evidence" value="ECO:0007669"/>
    <property type="project" value="UniProtKB-KW"/>
</dbReference>
<keyword evidence="7" id="KW-0432">Leucine biosynthesis</keyword>
<evidence type="ECO:0000256" key="1">
    <source>
        <dbReference type="ARBA" id="ARBA00000491"/>
    </source>
</evidence>
<gene>
    <name evidence="12" type="ORF">MUB46_20560</name>
</gene>
<feature type="domain" description="Aconitase A/isopropylmalate dehydratase small subunit swivel" evidence="11">
    <location>
        <begin position="13"/>
        <end position="121"/>
    </location>
</feature>
<comment type="similarity">
    <text evidence="4">Belongs to the LeuD family. LeuD type 1 subfamily.</text>
</comment>
<accession>A0AAW5R6F6</accession>
<keyword evidence="8" id="KW-0028">Amino-acid biosynthesis</keyword>
<organism evidence="12 13">
    <name type="scientific">Microbaculum marinisediminis</name>
    <dbReference type="NCBI Taxonomy" id="2931392"/>
    <lineage>
        <taxon>Bacteria</taxon>
        <taxon>Pseudomonadati</taxon>
        <taxon>Pseudomonadota</taxon>
        <taxon>Alphaproteobacteria</taxon>
        <taxon>Hyphomicrobiales</taxon>
        <taxon>Tepidamorphaceae</taxon>
        <taxon>Microbaculum</taxon>
    </lineage>
</organism>
<evidence type="ECO:0000256" key="2">
    <source>
        <dbReference type="ARBA" id="ARBA00002695"/>
    </source>
</evidence>
<evidence type="ECO:0000256" key="8">
    <source>
        <dbReference type="ARBA" id="ARBA00022605"/>
    </source>
</evidence>
<comment type="function">
    <text evidence="2">Catalyzes the isomerization between 2-isopropylmalate and 3-isopropylmalate, via the formation of 2-isopropylmaleate.</text>
</comment>
<dbReference type="InterPro" id="IPR000573">
    <property type="entry name" value="AconitaseA/IPMdHydase_ssu_swvl"/>
</dbReference>
<dbReference type="PANTHER" id="PTHR43345:SF5">
    <property type="entry name" value="3-ISOPROPYLMALATE DEHYDRATASE SMALL SUBUNIT"/>
    <property type="match status" value="1"/>
</dbReference>
<dbReference type="Gene3D" id="3.20.19.10">
    <property type="entry name" value="Aconitase, domain 4"/>
    <property type="match status" value="1"/>
</dbReference>
<evidence type="ECO:0000256" key="7">
    <source>
        <dbReference type="ARBA" id="ARBA00022430"/>
    </source>
</evidence>
<evidence type="ECO:0000256" key="3">
    <source>
        <dbReference type="ARBA" id="ARBA00004729"/>
    </source>
</evidence>
<protein>
    <recommendedName>
        <fullName evidence="6">3-isopropylmalate dehydratase</fullName>
        <ecNumber evidence="6">4.2.1.33</ecNumber>
    </recommendedName>
</protein>
<comment type="catalytic activity">
    <reaction evidence="1">
        <text>(2R,3S)-3-isopropylmalate = (2S)-2-isopropylmalate</text>
        <dbReference type="Rhea" id="RHEA:32287"/>
        <dbReference type="ChEBI" id="CHEBI:1178"/>
        <dbReference type="ChEBI" id="CHEBI:35121"/>
        <dbReference type="EC" id="4.2.1.33"/>
    </reaction>
</comment>
<comment type="pathway">
    <text evidence="3">Amino-acid biosynthesis; L-leucine biosynthesis; L-leucine from 3-methyl-2-oxobutanoate: step 2/4.</text>
</comment>
<keyword evidence="10" id="KW-0100">Branched-chain amino acid biosynthesis</keyword>
<evidence type="ECO:0000256" key="9">
    <source>
        <dbReference type="ARBA" id="ARBA00023239"/>
    </source>
</evidence>
<dbReference type="Proteomes" id="UP001320898">
    <property type="component" value="Unassembled WGS sequence"/>
</dbReference>
<dbReference type="CDD" id="cd01577">
    <property type="entry name" value="IPMI_Swivel"/>
    <property type="match status" value="1"/>
</dbReference>
<keyword evidence="9" id="KW-0456">Lyase</keyword>
<evidence type="ECO:0000313" key="13">
    <source>
        <dbReference type="Proteomes" id="UP001320898"/>
    </source>
</evidence>
<dbReference type="InterPro" id="IPR015928">
    <property type="entry name" value="Aconitase/3IPM_dehydase_swvl"/>
</dbReference>
<dbReference type="AlphaFoldDB" id="A0AAW5R6F6"/>
<dbReference type="EC" id="4.2.1.33" evidence="6"/>
<dbReference type="SUPFAM" id="SSF52016">
    <property type="entry name" value="LeuD/IlvD-like"/>
    <property type="match status" value="1"/>
</dbReference>
<dbReference type="PANTHER" id="PTHR43345">
    <property type="entry name" value="3-ISOPROPYLMALATE DEHYDRATASE SMALL SUBUNIT 2-RELATED-RELATED"/>
    <property type="match status" value="1"/>
</dbReference>
<dbReference type="InterPro" id="IPR050075">
    <property type="entry name" value="LeuD"/>
</dbReference>
<sequence length="211" mass="23062">MTGRIDMVRGRGLPLAGNDIDTDQILESRYLKLVTFRGIEAHVFESLRRAARDRGDAPHPFDDGRFAGASILLVGRNFGCGSSREHAPQALYRFGIRAIVGESFGEIFAGNCLSIGLPCLPVSAADGLWLRSRCEAAPETELTADIAAGQIVSGDRRIPFCLPEGRRRRFLEGSWDPLMVLLEARNLVDRKLAAMPDIARAAESGAQRRGE</sequence>
<name>A0AAW5R6F6_9HYPH</name>
<evidence type="ECO:0000313" key="12">
    <source>
        <dbReference type="EMBL" id="MCT8974266.1"/>
    </source>
</evidence>